<accession>A0A1H8X2W7</accession>
<dbReference type="GO" id="GO:0003700">
    <property type="term" value="F:DNA-binding transcription factor activity"/>
    <property type="evidence" value="ECO:0007669"/>
    <property type="project" value="TreeGrafter"/>
</dbReference>
<dbReference type="RefSeq" id="WP_091617708.1">
    <property type="nucleotide sequence ID" value="NZ_FOEF01000006.1"/>
</dbReference>
<keyword evidence="2 4" id="KW-0238">DNA-binding</keyword>
<dbReference type="Gene3D" id="1.10.357.10">
    <property type="entry name" value="Tetracycline Repressor, domain 2"/>
    <property type="match status" value="1"/>
</dbReference>
<dbReference type="PANTHER" id="PTHR30055:SF234">
    <property type="entry name" value="HTH-TYPE TRANSCRIPTIONAL REGULATOR BETI"/>
    <property type="match status" value="1"/>
</dbReference>
<reference evidence="7" key="1">
    <citation type="submission" date="2016-10" db="EMBL/GenBank/DDBJ databases">
        <authorList>
            <person name="Varghese N."/>
            <person name="Submissions S."/>
        </authorList>
    </citation>
    <scope>NUCLEOTIDE SEQUENCE [LARGE SCALE GENOMIC DNA]</scope>
    <source>
        <strain evidence="7">DSM 44993</strain>
    </source>
</reference>
<dbReference type="PRINTS" id="PR00455">
    <property type="entry name" value="HTHTETR"/>
</dbReference>
<dbReference type="InterPro" id="IPR001647">
    <property type="entry name" value="HTH_TetR"/>
</dbReference>
<feature type="DNA-binding region" description="H-T-H motif" evidence="4">
    <location>
        <begin position="36"/>
        <end position="55"/>
    </location>
</feature>
<dbReference type="Pfam" id="PF16859">
    <property type="entry name" value="TetR_C_11"/>
    <property type="match status" value="1"/>
</dbReference>
<dbReference type="EMBL" id="FOEF01000006">
    <property type="protein sequence ID" value="SEP34073.1"/>
    <property type="molecule type" value="Genomic_DNA"/>
</dbReference>
<dbReference type="SUPFAM" id="SSF48498">
    <property type="entry name" value="Tetracyclin repressor-like, C-terminal domain"/>
    <property type="match status" value="1"/>
</dbReference>
<dbReference type="InterPro" id="IPR036271">
    <property type="entry name" value="Tet_transcr_reg_TetR-rel_C_sf"/>
</dbReference>
<name>A0A1H8X2W7_9PSEU</name>
<dbReference type="InterPro" id="IPR011075">
    <property type="entry name" value="TetR_C"/>
</dbReference>
<sequence>MAPRRAQAGERVDRKRRDLVVAAYETIVRTGLANLRTREVAAAAGITVATLHYYFPAKDDLVRAVLEYAIRERIVAALAVEDVPGGLRRIRAMVGALRARAAAQPGMFRLLHEMIWLSHDDPALATLLAGWHGEWHEAIRGWLADARAAGEVRPDLDLAETATALMYLVFGLVLRPPLPGGVPDDVTAAVELVLSRRES</sequence>
<dbReference type="PROSITE" id="PS50977">
    <property type="entry name" value="HTH_TETR_2"/>
    <property type="match status" value="1"/>
</dbReference>
<dbReference type="SUPFAM" id="SSF46689">
    <property type="entry name" value="Homeodomain-like"/>
    <property type="match status" value="1"/>
</dbReference>
<keyword evidence="1" id="KW-0805">Transcription regulation</keyword>
<dbReference type="STRING" id="394193.SAMN04489732_106193"/>
<dbReference type="Pfam" id="PF00440">
    <property type="entry name" value="TetR_N"/>
    <property type="match status" value="1"/>
</dbReference>
<dbReference type="AlphaFoldDB" id="A0A1H8X2W7"/>
<protein>
    <submittedName>
        <fullName evidence="6">DNA-binding transcriptional regulator YbjK</fullName>
    </submittedName>
</protein>
<dbReference type="InterPro" id="IPR009057">
    <property type="entry name" value="Homeodomain-like_sf"/>
</dbReference>
<keyword evidence="3" id="KW-0804">Transcription</keyword>
<evidence type="ECO:0000256" key="4">
    <source>
        <dbReference type="PROSITE-ProRule" id="PRU00335"/>
    </source>
</evidence>
<evidence type="ECO:0000313" key="7">
    <source>
        <dbReference type="Proteomes" id="UP000198582"/>
    </source>
</evidence>
<dbReference type="Proteomes" id="UP000198582">
    <property type="component" value="Unassembled WGS sequence"/>
</dbReference>
<evidence type="ECO:0000256" key="3">
    <source>
        <dbReference type="ARBA" id="ARBA00023163"/>
    </source>
</evidence>
<organism evidence="6 7">
    <name type="scientific">Amycolatopsis saalfeldensis</name>
    <dbReference type="NCBI Taxonomy" id="394193"/>
    <lineage>
        <taxon>Bacteria</taxon>
        <taxon>Bacillati</taxon>
        <taxon>Actinomycetota</taxon>
        <taxon>Actinomycetes</taxon>
        <taxon>Pseudonocardiales</taxon>
        <taxon>Pseudonocardiaceae</taxon>
        <taxon>Amycolatopsis</taxon>
    </lineage>
</organism>
<keyword evidence="7" id="KW-1185">Reference proteome</keyword>
<proteinExistence type="predicted"/>
<evidence type="ECO:0000256" key="2">
    <source>
        <dbReference type="ARBA" id="ARBA00023125"/>
    </source>
</evidence>
<evidence type="ECO:0000313" key="6">
    <source>
        <dbReference type="EMBL" id="SEP34073.1"/>
    </source>
</evidence>
<gene>
    <name evidence="6" type="ORF">SAMN04489732_106193</name>
</gene>
<dbReference type="PANTHER" id="PTHR30055">
    <property type="entry name" value="HTH-TYPE TRANSCRIPTIONAL REGULATOR RUTR"/>
    <property type="match status" value="1"/>
</dbReference>
<dbReference type="OrthoDB" id="5242433at2"/>
<feature type="domain" description="HTH tetR-type" evidence="5">
    <location>
        <begin position="13"/>
        <end position="73"/>
    </location>
</feature>
<dbReference type="InterPro" id="IPR050109">
    <property type="entry name" value="HTH-type_TetR-like_transc_reg"/>
</dbReference>
<dbReference type="GO" id="GO:0000976">
    <property type="term" value="F:transcription cis-regulatory region binding"/>
    <property type="evidence" value="ECO:0007669"/>
    <property type="project" value="TreeGrafter"/>
</dbReference>
<evidence type="ECO:0000259" key="5">
    <source>
        <dbReference type="PROSITE" id="PS50977"/>
    </source>
</evidence>
<evidence type="ECO:0000256" key="1">
    <source>
        <dbReference type="ARBA" id="ARBA00023015"/>
    </source>
</evidence>